<keyword evidence="2" id="KW-0624">Polysaccharide degradation</keyword>
<sequence length="359" mass="40757">MEPWVHIPLASLLCVKFFVARSTLSLLHIPSLLEKEGRSVRRAFFLTMIICVAAMIVQNPWTTTYIHELRHMTVAKQSDPLYIQITERAKQYNIPAQNAKIDAVWKAIPGYNGLVVDVEASYKQMKRNGTFSEQQLVYKQVSPSIHLSDLPPSPVYRGHPDKPMVSFLINVAWGSEHIPSMLHILEKYNVRATFFLEGRWVKENPQLAKMIADAGHEIGNHSYNHPDMKTMSKQAIREQIVKTNDAIEAATGIKPRLFAPPSGSYRDDVVYIAHELGMYTILWTVDTIDWQKPAPSVIVERVTTKVHNGAMILMHPTVSTVKALQPLIQSLQKQEYVIDNVSTLLSEERIVKSRRKGLD</sequence>
<dbReference type="InterPro" id="IPR014228">
    <property type="entry name" value="Spore_polysacc_deacetyl_YlxY"/>
</dbReference>
<dbReference type="PANTHER" id="PTHR10587">
    <property type="entry name" value="GLYCOSYL TRANSFERASE-RELATED"/>
    <property type="match status" value="1"/>
</dbReference>
<dbReference type="NCBIfam" id="TIGR02873">
    <property type="entry name" value="spore_ylxY"/>
    <property type="match status" value="1"/>
</dbReference>
<dbReference type="InterPro" id="IPR050248">
    <property type="entry name" value="Polysacc_deacetylase_ArnD"/>
</dbReference>
<dbReference type="Proteomes" id="UP000000742">
    <property type="component" value="Chromosome"/>
</dbReference>
<reference evidence="2 3" key="1">
    <citation type="journal article" date="2008" name="Genome Biol.">
        <title>Encapsulated in silica: genome, proteome and physiology of the thermophilic bacterium Anoxybacillus flavithermus WK1.</title>
        <authorList>
            <person name="Saw J.H."/>
            <person name="Mountain B.W."/>
            <person name="Feng L."/>
            <person name="Omelchenko M.V."/>
            <person name="Hou S."/>
            <person name="Saito J.A."/>
            <person name="Stott M.B."/>
            <person name="Li D."/>
            <person name="Zhao G."/>
            <person name="Wu J."/>
            <person name="Galperin M.Y."/>
            <person name="Koonin E.V."/>
            <person name="Makarova K.S."/>
            <person name="Wolf Y.I."/>
            <person name="Rigden D.J."/>
            <person name="Dunfield P.F."/>
            <person name="Wang L."/>
            <person name="Alam M."/>
        </authorList>
    </citation>
    <scope>NUCLEOTIDE SEQUENCE [LARGE SCALE GENOMIC DNA]</scope>
    <source>
        <strain evidence="3">DSM 21510 / WK1</strain>
    </source>
</reference>
<dbReference type="PROSITE" id="PS51677">
    <property type="entry name" value="NODB"/>
    <property type="match status" value="1"/>
</dbReference>
<keyword evidence="2" id="KW-0378">Hydrolase</keyword>
<dbReference type="eggNOG" id="COG0726">
    <property type="taxonomic scope" value="Bacteria"/>
</dbReference>
<keyword evidence="2" id="KW-0858">Xylan degradation</keyword>
<evidence type="ECO:0000313" key="3">
    <source>
        <dbReference type="Proteomes" id="UP000000742"/>
    </source>
</evidence>
<feature type="domain" description="NodB homology" evidence="1">
    <location>
        <begin position="163"/>
        <end position="339"/>
    </location>
</feature>
<dbReference type="HOGENOM" id="CLU_064035_0_0_9"/>
<protein>
    <submittedName>
        <fullName evidence="2">Predicted xylanase/chitin deacetylase</fullName>
    </submittedName>
</protein>
<dbReference type="EMBL" id="CP000922">
    <property type="protein sequence ID" value="ACJ34049.1"/>
    <property type="molecule type" value="Genomic_DNA"/>
</dbReference>
<dbReference type="GO" id="GO:0016798">
    <property type="term" value="F:hydrolase activity, acting on glycosyl bonds"/>
    <property type="evidence" value="ECO:0007669"/>
    <property type="project" value="UniProtKB-KW"/>
</dbReference>
<dbReference type="AlphaFoldDB" id="B7GG68"/>
<dbReference type="STRING" id="491915.Aflv_1688"/>
<dbReference type="GO" id="GO:0016020">
    <property type="term" value="C:membrane"/>
    <property type="evidence" value="ECO:0007669"/>
    <property type="project" value="TreeGrafter"/>
</dbReference>
<dbReference type="Pfam" id="PF01522">
    <property type="entry name" value="Polysacc_deac_1"/>
    <property type="match status" value="1"/>
</dbReference>
<proteinExistence type="predicted"/>
<dbReference type="InterPro" id="IPR002509">
    <property type="entry name" value="NODB_dom"/>
</dbReference>
<evidence type="ECO:0000259" key="1">
    <source>
        <dbReference type="PROSITE" id="PS51677"/>
    </source>
</evidence>
<keyword evidence="2" id="KW-0119">Carbohydrate metabolism</keyword>
<organism evidence="2 3">
    <name type="scientific">Anoxybacillus flavithermus (strain DSM 21510 / WK1)</name>
    <dbReference type="NCBI Taxonomy" id="491915"/>
    <lineage>
        <taxon>Bacteria</taxon>
        <taxon>Bacillati</taxon>
        <taxon>Bacillota</taxon>
        <taxon>Bacilli</taxon>
        <taxon>Bacillales</taxon>
        <taxon>Anoxybacillaceae</taxon>
        <taxon>Anoxybacillus</taxon>
    </lineage>
</organism>
<dbReference type="InterPro" id="IPR011330">
    <property type="entry name" value="Glyco_hydro/deAcase_b/a-brl"/>
</dbReference>
<accession>B7GG68</accession>
<dbReference type="KEGG" id="afl:Aflv_1688"/>
<dbReference type="GO" id="GO:0016810">
    <property type="term" value="F:hydrolase activity, acting on carbon-nitrogen (but not peptide) bonds"/>
    <property type="evidence" value="ECO:0007669"/>
    <property type="project" value="InterPro"/>
</dbReference>
<keyword evidence="2" id="KW-0326">Glycosidase</keyword>
<dbReference type="Gene3D" id="3.20.20.370">
    <property type="entry name" value="Glycoside hydrolase/deacetylase"/>
    <property type="match status" value="1"/>
</dbReference>
<evidence type="ECO:0000313" key="2">
    <source>
        <dbReference type="EMBL" id="ACJ34049.1"/>
    </source>
</evidence>
<name>B7GG68_ANOFW</name>
<dbReference type="CDD" id="cd10950">
    <property type="entry name" value="CE4_BsYlxY_like"/>
    <property type="match status" value="1"/>
</dbReference>
<dbReference type="SUPFAM" id="SSF88713">
    <property type="entry name" value="Glycoside hydrolase/deacetylase"/>
    <property type="match status" value="1"/>
</dbReference>
<gene>
    <name evidence="2" type="ordered locus">Aflv_1688</name>
</gene>
<dbReference type="GO" id="GO:0045493">
    <property type="term" value="P:xylan catabolic process"/>
    <property type="evidence" value="ECO:0007669"/>
    <property type="project" value="UniProtKB-KW"/>
</dbReference>
<dbReference type="PANTHER" id="PTHR10587:SF80">
    <property type="entry name" value="CHITOOLIGOSACCHARIDE DEACETYLASE"/>
    <property type="match status" value="1"/>
</dbReference>